<dbReference type="AlphaFoldDB" id="A0A1L9RCJ9"/>
<name>A0A1L9RCJ9_ASPWE</name>
<evidence type="ECO:0000313" key="3">
    <source>
        <dbReference type="Proteomes" id="UP000184383"/>
    </source>
</evidence>
<sequence>MAGWPSLPPEIQVMVWEILAEDPSILSRYARVSKDWCSFFERKNFYGLTLHQDCLKDFRNIVRQRRFIRHIWLRVRVRLYGCPTCKDYEHPDRGKLNEATIRAAIQKLFTILSKWKMDEDRDSKGLTLEISVHSTSDTRHHFQYLDFDSKAYSNPLYLHETEGPHDPFHGWHNGQRKTVPTSKEIMRLFGRYINLKYGQALPKVDVVTSFLIRRQSRRQFSPYAVHKLIEGLPNLEYLHYEPWRSPMESEQERIDAGNALVFLSHSDTIKCLTLFEDFNENFNLRFSQDYRDYNPSRRTFWTLGDALALACFTLERLSASFLVDAKQFFGGCIPGWTAFNLVSLALTSQTLHSTENPVKINDLLNQAGIATQKMPKLKTMEIWNGGRGHGCIFGYYVTDSSTTLSWKASWGLKFQPRVIETWKSVAVQHDLALEVSQIPSYTIKSHADVIKHLKLKNHVLHPVSLHQIQQETKVEAMHG</sequence>
<dbReference type="OrthoDB" id="4802432at2759"/>
<dbReference type="InterPro" id="IPR046676">
    <property type="entry name" value="DUF6546"/>
</dbReference>
<feature type="domain" description="DUF6546" evidence="1">
    <location>
        <begin position="265"/>
        <end position="461"/>
    </location>
</feature>
<dbReference type="EMBL" id="KV878214">
    <property type="protein sequence ID" value="OJJ32659.1"/>
    <property type="molecule type" value="Genomic_DNA"/>
</dbReference>
<protein>
    <recommendedName>
        <fullName evidence="1">DUF6546 domain-containing protein</fullName>
    </recommendedName>
</protein>
<evidence type="ECO:0000259" key="1">
    <source>
        <dbReference type="Pfam" id="PF20183"/>
    </source>
</evidence>
<proteinExistence type="predicted"/>
<accession>A0A1L9RCJ9</accession>
<organism evidence="2 3">
    <name type="scientific">Aspergillus wentii DTO 134E9</name>
    <dbReference type="NCBI Taxonomy" id="1073089"/>
    <lineage>
        <taxon>Eukaryota</taxon>
        <taxon>Fungi</taxon>
        <taxon>Dikarya</taxon>
        <taxon>Ascomycota</taxon>
        <taxon>Pezizomycotina</taxon>
        <taxon>Eurotiomycetes</taxon>
        <taxon>Eurotiomycetidae</taxon>
        <taxon>Eurotiales</taxon>
        <taxon>Aspergillaceae</taxon>
        <taxon>Aspergillus</taxon>
        <taxon>Aspergillus subgen. Cremei</taxon>
    </lineage>
</organism>
<dbReference type="RefSeq" id="XP_040686336.1">
    <property type="nucleotide sequence ID" value="XM_040833329.1"/>
</dbReference>
<dbReference type="Pfam" id="PF20183">
    <property type="entry name" value="DUF6546"/>
    <property type="match status" value="1"/>
</dbReference>
<keyword evidence="3" id="KW-1185">Reference proteome</keyword>
<reference evidence="3" key="1">
    <citation type="journal article" date="2017" name="Genome Biol.">
        <title>Comparative genomics reveals high biological diversity and specific adaptations in the industrially and medically important fungal genus Aspergillus.</title>
        <authorList>
            <person name="de Vries R.P."/>
            <person name="Riley R."/>
            <person name="Wiebenga A."/>
            <person name="Aguilar-Osorio G."/>
            <person name="Amillis S."/>
            <person name="Uchima C.A."/>
            <person name="Anderluh G."/>
            <person name="Asadollahi M."/>
            <person name="Askin M."/>
            <person name="Barry K."/>
            <person name="Battaglia E."/>
            <person name="Bayram O."/>
            <person name="Benocci T."/>
            <person name="Braus-Stromeyer S.A."/>
            <person name="Caldana C."/>
            <person name="Canovas D."/>
            <person name="Cerqueira G.C."/>
            <person name="Chen F."/>
            <person name="Chen W."/>
            <person name="Choi C."/>
            <person name="Clum A."/>
            <person name="Dos Santos R.A."/>
            <person name="Damasio A.R."/>
            <person name="Diallinas G."/>
            <person name="Emri T."/>
            <person name="Fekete E."/>
            <person name="Flipphi M."/>
            <person name="Freyberg S."/>
            <person name="Gallo A."/>
            <person name="Gournas C."/>
            <person name="Habgood R."/>
            <person name="Hainaut M."/>
            <person name="Harispe M.L."/>
            <person name="Henrissat B."/>
            <person name="Hilden K.S."/>
            <person name="Hope R."/>
            <person name="Hossain A."/>
            <person name="Karabika E."/>
            <person name="Karaffa L."/>
            <person name="Karanyi Z."/>
            <person name="Krasevec N."/>
            <person name="Kuo A."/>
            <person name="Kusch H."/>
            <person name="LaButti K."/>
            <person name="Lagendijk E.L."/>
            <person name="Lapidus A."/>
            <person name="Levasseur A."/>
            <person name="Lindquist E."/>
            <person name="Lipzen A."/>
            <person name="Logrieco A.F."/>
            <person name="MacCabe A."/>
            <person name="Maekelae M.R."/>
            <person name="Malavazi I."/>
            <person name="Melin P."/>
            <person name="Meyer V."/>
            <person name="Mielnichuk N."/>
            <person name="Miskei M."/>
            <person name="Molnar A.P."/>
            <person name="Mule G."/>
            <person name="Ngan C.Y."/>
            <person name="Orejas M."/>
            <person name="Orosz E."/>
            <person name="Ouedraogo J.P."/>
            <person name="Overkamp K.M."/>
            <person name="Park H.-S."/>
            <person name="Perrone G."/>
            <person name="Piumi F."/>
            <person name="Punt P.J."/>
            <person name="Ram A.F."/>
            <person name="Ramon A."/>
            <person name="Rauscher S."/>
            <person name="Record E."/>
            <person name="Riano-Pachon D.M."/>
            <person name="Robert V."/>
            <person name="Roehrig J."/>
            <person name="Ruller R."/>
            <person name="Salamov A."/>
            <person name="Salih N.S."/>
            <person name="Samson R.A."/>
            <person name="Sandor E."/>
            <person name="Sanguinetti M."/>
            <person name="Schuetze T."/>
            <person name="Sepcic K."/>
            <person name="Shelest E."/>
            <person name="Sherlock G."/>
            <person name="Sophianopoulou V."/>
            <person name="Squina F.M."/>
            <person name="Sun H."/>
            <person name="Susca A."/>
            <person name="Todd R.B."/>
            <person name="Tsang A."/>
            <person name="Unkles S.E."/>
            <person name="van de Wiele N."/>
            <person name="van Rossen-Uffink D."/>
            <person name="Oliveira J.V."/>
            <person name="Vesth T.C."/>
            <person name="Visser J."/>
            <person name="Yu J.-H."/>
            <person name="Zhou M."/>
            <person name="Andersen M.R."/>
            <person name="Archer D.B."/>
            <person name="Baker S.E."/>
            <person name="Benoit I."/>
            <person name="Brakhage A.A."/>
            <person name="Braus G.H."/>
            <person name="Fischer R."/>
            <person name="Frisvad J.C."/>
            <person name="Goldman G.H."/>
            <person name="Houbraken J."/>
            <person name="Oakley B."/>
            <person name="Pocsi I."/>
            <person name="Scazzocchio C."/>
            <person name="Seiboth B."/>
            <person name="vanKuyk P.A."/>
            <person name="Wortman J."/>
            <person name="Dyer P.S."/>
            <person name="Grigoriev I.V."/>
        </authorList>
    </citation>
    <scope>NUCLEOTIDE SEQUENCE [LARGE SCALE GENOMIC DNA]</scope>
    <source>
        <strain evidence="3">DTO 134E9</strain>
    </source>
</reference>
<gene>
    <name evidence="2" type="ORF">ASPWEDRAFT_29817</name>
</gene>
<evidence type="ECO:0000313" key="2">
    <source>
        <dbReference type="EMBL" id="OJJ32659.1"/>
    </source>
</evidence>
<dbReference type="STRING" id="1073089.A0A1L9RCJ9"/>
<dbReference type="GeneID" id="63749177"/>
<dbReference type="VEuPathDB" id="FungiDB:ASPWEDRAFT_29817"/>
<dbReference type="Proteomes" id="UP000184383">
    <property type="component" value="Unassembled WGS sequence"/>
</dbReference>